<protein>
    <submittedName>
        <fullName evidence="1">Uncharacterized protein</fullName>
    </submittedName>
</protein>
<comment type="caution">
    <text evidence="1">The sequence shown here is derived from an EMBL/GenBank/DDBJ whole genome shotgun (WGS) entry which is preliminary data.</text>
</comment>
<dbReference type="EMBL" id="JAIWYP010000005">
    <property type="protein sequence ID" value="KAH3821997.1"/>
    <property type="molecule type" value="Genomic_DNA"/>
</dbReference>
<name>A0A9D4GS85_DREPO</name>
<accession>A0A9D4GS85</accession>
<dbReference type="Proteomes" id="UP000828390">
    <property type="component" value="Unassembled WGS sequence"/>
</dbReference>
<evidence type="ECO:0000313" key="1">
    <source>
        <dbReference type="EMBL" id="KAH3821997.1"/>
    </source>
</evidence>
<keyword evidence="2" id="KW-1185">Reference proteome</keyword>
<sequence>MCLHVSLTALVPSKEQAVSRPAHRLTQPFGSGRFVSARLWLKDRAELSTHAKHAFRIKGMETVSN</sequence>
<dbReference type="AlphaFoldDB" id="A0A9D4GS85"/>
<organism evidence="1 2">
    <name type="scientific">Dreissena polymorpha</name>
    <name type="common">Zebra mussel</name>
    <name type="synonym">Mytilus polymorpha</name>
    <dbReference type="NCBI Taxonomy" id="45954"/>
    <lineage>
        <taxon>Eukaryota</taxon>
        <taxon>Metazoa</taxon>
        <taxon>Spiralia</taxon>
        <taxon>Lophotrochozoa</taxon>
        <taxon>Mollusca</taxon>
        <taxon>Bivalvia</taxon>
        <taxon>Autobranchia</taxon>
        <taxon>Heteroconchia</taxon>
        <taxon>Euheterodonta</taxon>
        <taxon>Imparidentia</taxon>
        <taxon>Neoheterodontei</taxon>
        <taxon>Myida</taxon>
        <taxon>Dreissenoidea</taxon>
        <taxon>Dreissenidae</taxon>
        <taxon>Dreissena</taxon>
    </lineage>
</organism>
<reference evidence="1" key="1">
    <citation type="journal article" date="2019" name="bioRxiv">
        <title>The Genome of the Zebra Mussel, Dreissena polymorpha: A Resource for Invasive Species Research.</title>
        <authorList>
            <person name="McCartney M.A."/>
            <person name="Auch B."/>
            <person name="Kono T."/>
            <person name="Mallez S."/>
            <person name="Zhang Y."/>
            <person name="Obille A."/>
            <person name="Becker A."/>
            <person name="Abrahante J.E."/>
            <person name="Garbe J."/>
            <person name="Badalamenti J.P."/>
            <person name="Herman A."/>
            <person name="Mangelson H."/>
            <person name="Liachko I."/>
            <person name="Sullivan S."/>
            <person name="Sone E.D."/>
            <person name="Koren S."/>
            <person name="Silverstein K.A.T."/>
            <person name="Beckman K.B."/>
            <person name="Gohl D.M."/>
        </authorList>
    </citation>
    <scope>NUCLEOTIDE SEQUENCE</scope>
    <source>
        <strain evidence="1">Duluth1</strain>
        <tissue evidence="1">Whole animal</tissue>
    </source>
</reference>
<proteinExistence type="predicted"/>
<evidence type="ECO:0000313" key="2">
    <source>
        <dbReference type="Proteomes" id="UP000828390"/>
    </source>
</evidence>
<reference evidence="1" key="2">
    <citation type="submission" date="2020-11" db="EMBL/GenBank/DDBJ databases">
        <authorList>
            <person name="McCartney M.A."/>
            <person name="Auch B."/>
            <person name="Kono T."/>
            <person name="Mallez S."/>
            <person name="Becker A."/>
            <person name="Gohl D.M."/>
            <person name="Silverstein K.A.T."/>
            <person name="Koren S."/>
            <person name="Bechman K.B."/>
            <person name="Herman A."/>
            <person name="Abrahante J.E."/>
            <person name="Garbe J."/>
        </authorList>
    </citation>
    <scope>NUCLEOTIDE SEQUENCE</scope>
    <source>
        <strain evidence="1">Duluth1</strain>
        <tissue evidence="1">Whole animal</tissue>
    </source>
</reference>
<gene>
    <name evidence="1" type="ORF">DPMN_123766</name>
</gene>